<reference evidence="1" key="1">
    <citation type="submission" date="2021-10" db="EMBL/GenBank/DDBJ databases">
        <authorList>
            <person name="Mesa V."/>
        </authorList>
    </citation>
    <scope>NUCLEOTIDE SEQUENCE</scope>
    <source>
        <strain evidence="1">CC3_PB</strain>
    </source>
</reference>
<dbReference type="Pfam" id="PF06152">
    <property type="entry name" value="Phage_min_cap2"/>
    <property type="match status" value="1"/>
</dbReference>
<dbReference type="InterPro" id="IPR009319">
    <property type="entry name" value="Phage_A118_VSP1"/>
</dbReference>
<name>A0AA86MF15_9CLOT</name>
<evidence type="ECO:0000313" key="2">
    <source>
        <dbReference type="Proteomes" id="UP000789738"/>
    </source>
</evidence>
<gene>
    <name evidence="1" type="ORF">CNEO_41842</name>
</gene>
<evidence type="ECO:0000313" key="1">
    <source>
        <dbReference type="EMBL" id="CAG9705400.1"/>
    </source>
</evidence>
<organism evidence="1 2">
    <name type="scientific">Clostridium neonatale</name>
    <dbReference type="NCBI Taxonomy" id="137838"/>
    <lineage>
        <taxon>Bacteria</taxon>
        <taxon>Bacillati</taxon>
        <taxon>Bacillota</taxon>
        <taxon>Clostridia</taxon>
        <taxon>Eubacteriales</taxon>
        <taxon>Clostridiaceae</taxon>
        <taxon>Clostridium</taxon>
    </lineage>
</organism>
<dbReference type="AlphaFoldDB" id="A0AA86MF15"/>
<dbReference type="RefSeq" id="WP_210886331.1">
    <property type="nucleotide sequence ID" value="NZ_CAKJVE010000004.1"/>
</dbReference>
<dbReference type="GO" id="GO:0005198">
    <property type="term" value="F:structural molecule activity"/>
    <property type="evidence" value="ECO:0007669"/>
    <property type="project" value="InterPro"/>
</dbReference>
<dbReference type="Proteomes" id="UP000789738">
    <property type="component" value="Unassembled WGS sequence"/>
</dbReference>
<dbReference type="EMBL" id="CAKJVE010000004">
    <property type="protein sequence ID" value="CAG9705400.1"/>
    <property type="molecule type" value="Genomic_DNA"/>
</dbReference>
<protein>
    <submittedName>
        <fullName evidence="1">Capsid protein</fullName>
    </submittedName>
</protein>
<comment type="caution">
    <text evidence="1">The sequence shown here is derived from an EMBL/GenBank/DDBJ whole genome shotgun (WGS) entry which is preliminary data.</text>
</comment>
<accession>A0AA86MF15</accession>
<proteinExistence type="predicted"/>
<sequence>MSKKNKISKLGEILKNINKQSIQDNAAKEREQSYDIRKIFEQMELDLISSMRKAFYFHKREEVKEGFSWEQWQKSKLRTIEEYRKRNKKLIDSYSSPIQEAIDRELQGGFKNSVSNIVKKAKKIFGISLPEDISESQKVKAYIKAITVQKIETPTEESFFGVNEKKLNTLQEVVENDLKKAQYSVLRRMDDVYRQTIYKSQVYMQSGATSLNKAIDMATKDFLNKGINSIQYKDGKSVNIASYAEMCLRTANHRAKLLGEGSKRDEWGVHLVVVSAHANTCKMCEPWQGKVLIDDVFSHPSKEYIEIYRKKYKLLSEAIKAGLIHVNCRHNLVTYFEGITNLPKAPDKEEALKTYEAEQKQRAYERAIRKQKRIVTGTIDEENLRNEERKLKTLEKELRDFLKAHKELRRAYEREKVLV</sequence>